<feature type="domain" description="Xylose isomerase-like TIM barrel" evidence="1">
    <location>
        <begin position="27"/>
        <end position="273"/>
    </location>
</feature>
<proteinExistence type="predicted"/>
<dbReference type="Proteomes" id="UP000623678">
    <property type="component" value="Unassembled WGS sequence"/>
</dbReference>
<dbReference type="Pfam" id="PF01261">
    <property type="entry name" value="AP_endonuc_2"/>
    <property type="match status" value="1"/>
</dbReference>
<dbReference type="PANTHER" id="PTHR12110">
    <property type="entry name" value="HYDROXYPYRUVATE ISOMERASE"/>
    <property type="match status" value="1"/>
</dbReference>
<gene>
    <name evidence="2" type="ORF">H8705_06265</name>
</gene>
<dbReference type="Gene3D" id="3.20.20.150">
    <property type="entry name" value="Divalent-metal-dependent TIM barrel enzymes"/>
    <property type="match status" value="1"/>
</dbReference>
<organism evidence="2 3">
    <name type="scientific">Youxingia wuxianensis</name>
    <dbReference type="NCBI Taxonomy" id="2763678"/>
    <lineage>
        <taxon>Bacteria</taxon>
        <taxon>Bacillati</taxon>
        <taxon>Bacillota</taxon>
        <taxon>Clostridia</taxon>
        <taxon>Eubacteriales</taxon>
        <taxon>Oscillospiraceae</taxon>
        <taxon>Youxingia</taxon>
    </lineage>
</organism>
<dbReference type="EMBL" id="JACRTD010000004">
    <property type="protein sequence ID" value="MBC8585184.1"/>
    <property type="molecule type" value="Genomic_DNA"/>
</dbReference>
<keyword evidence="2" id="KW-0413">Isomerase</keyword>
<dbReference type="InterPro" id="IPR013022">
    <property type="entry name" value="Xyl_isomerase-like_TIM-brl"/>
</dbReference>
<keyword evidence="3" id="KW-1185">Reference proteome</keyword>
<reference evidence="2" key="1">
    <citation type="submission" date="2020-08" db="EMBL/GenBank/DDBJ databases">
        <title>Genome public.</title>
        <authorList>
            <person name="Liu C."/>
            <person name="Sun Q."/>
        </authorList>
    </citation>
    <scope>NUCLEOTIDE SEQUENCE</scope>
    <source>
        <strain evidence="2">NSJ-64</strain>
    </source>
</reference>
<dbReference type="InterPro" id="IPR036237">
    <property type="entry name" value="Xyl_isomerase-like_sf"/>
</dbReference>
<dbReference type="GO" id="GO:0016853">
    <property type="term" value="F:isomerase activity"/>
    <property type="evidence" value="ECO:0007669"/>
    <property type="project" value="UniProtKB-KW"/>
</dbReference>
<dbReference type="InterPro" id="IPR050312">
    <property type="entry name" value="IolE/XylAMocC-like"/>
</dbReference>
<protein>
    <submittedName>
        <fullName evidence="2">Sugar phosphate isomerase/epimerase</fullName>
    </submittedName>
</protein>
<accession>A0A926ERI1</accession>
<evidence type="ECO:0000313" key="2">
    <source>
        <dbReference type="EMBL" id="MBC8585184.1"/>
    </source>
</evidence>
<name>A0A926ERI1_9FIRM</name>
<dbReference type="SUPFAM" id="SSF51658">
    <property type="entry name" value="Xylose isomerase-like"/>
    <property type="match status" value="1"/>
</dbReference>
<dbReference type="RefSeq" id="WP_262394972.1">
    <property type="nucleotide sequence ID" value="NZ_JACRTD010000004.1"/>
</dbReference>
<evidence type="ECO:0000259" key="1">
    <source>
        <dbReference type="Pfam" id="PF01261"/>
    </source>
</evidence>
<dbReference type="AlphaFoldDB" id="A0A926ERI1"/>
<comment type="caution">
    <text evidence="2">The sequence shown here is derived from an EMBL/GenBank/DDBJ whole genome shotgun (WGS) entry which is preliminary data.</text>
</comment>
<evidence type="ECO:0000313" key="3">
    <source>
        <dbReference type="Proteomes" id="UP000623678"/>
    </source>
</evidence>
<sequence length="276" mass="31705">MSKLLPSQLATTNSLFTHWTLKYFMDNMVKLGVENVDFWCGHPHFWFNDAPVSQAKNIKKEFDARGLKIISLIPEQNNHDINIASENEYFRARSIDIMTFFIDAANEMGVDKLVLFPGKCFIDHPHSMGWKLSRDSIAKLTAHAEKRGVTLLFENQDWKKSSLVLNKDAQKRMLDEINSPNLKAVVDTDPVVCANETLEQYFETLGKDNIRHIHLSNEGYLPWDEEACDALDAHLDALRKYDYNGYITIEIADEECRWDPVPLYASSLDLVKKHLG</sequence>